<organism evidence="2">
    <name type="scientific">Psilocybe cubensis</name>
    <name type="common">Psychedelic mushroom</name>
    <name type="synonym">Stropharia cubensis</name>
    <dbReference type="NCBI Taxonomy" id="181762"/>
    <lineage>
        <taxon>Eukaryota</taxon>
        <taxon>Fungi</taxon>
        <taxon>Dikarya</taxon>
        <taxon>Basidiomycota</taxon>
        <taxon>Agaricomycotina</taxon>
        <taxon>Agaricomycetes</taxon>
        <taxon>Agaricomycetidae</taxon>
        <taxon>Agaricales</taxon>
        <taxon>Agaricineae</taxon>
        <taxon>Strophariaceae</taxon>
        <taxon>Psilocybe</taxon>
    </lineage>
</organism>
<evidence type="ECO:0000256" key="1">
    <source>
        <dbReference type="SAM" id="MobiDB-lite"/>
    </source>
</evidence>
<protein>
    <submittedName>
        <fullName evidence="2">Uncharacterized protein</fullName>
    </submittedName>
</protein>
<feature type="region of interest" description="Disordered" evidence="1">
    <location>
        <begin position="1"/>
        <end position="20"/>
    </location>
</feature>
<accession>A0A8H7XX05</accession>
<sequence>MATTAAVAPDPEPPTFPIDISPITPTDYGTFVTRSLARGKRDNDSNSIDQRTLRNCLSLASSFLMTDTAIDPRCGAGTWSTGLLRLVDLVIVLHRRNELELETLNSASRACSECWTATGNWRGLAECRQCVREAAEKLKKILDPDKTYKGERIYAP</sequence>
<comment type="caution">
    <text evidence="2">The sequence shown here is derived from an EMBL/GenBank/DDBJ whole genome shotgun (WGS) entry which is preliminary data.</text>
</comment>
<dbReference type="AlphaFoldDB" id="A0A8H7XX05"/>
<proteinExistence type="predicted"/>
<dbReference type="EMBL" id="JAFIQS010000005">
    <property type="protein sequence ID" value="KAG5169271.1"/>
    <property type="molecule type" value="Genomic_DNA"/>
</dbReference>
<dbReference type="OrthoDB" id="3358904at2759"/>
<name>A0A8H7XX05_PSICU</name>
<gene>
    <name evidence="2" type="ORF">JR316_005827</name>
</gene>
<evidence type="ECO:0000313" key="2">
    <source>
        <dbReference type="EMBL" id="KAG5169271.1"/>
    </source>
</evidence>
<reference evidence="2" key="1">
    <citation type="submission" date="2021-02" db="EMBL/GenBank/DDBJ databases">
        <title>Psilocybe cubensis genome.</title>
        <authorList>
            <person name="Mckernan K.J."/>
            <person name="Crawford S."/>
            <person name="Trippe A."/>
            <person name="Kane L.T."/>
            <person name="Mclaughlin S."/>
        </authorList>
    </citation>
    <scope>NUCLEOTIDE SEQUENCE [LARGE SCALE GENOMIC DNA]</scope>
    <source>
        <strain evidence="2">MGC-MH-2018</strain>
    </source>
</reference>